<protein>
    <submittedName>
        <fullName evidence="8">Related to potential drug facilitator PEP5</fullName>
    </submittedName>
</protein>
<feature type="transmembrane region" description="Helical" evidence="6">
    <location>
        <begin position="141"/>
        <end position="163"/>
    </location>
</feature>
<feature type="transmembrane region" description="Helical" evidence="6">
    <location>
        <begin position="175"/>
        <end position="196"/>
    </location>
</feature>
<dbReference type="RefSeq" id="XP_023624505.1">
    <property type="nucleotide sequence ID" value="XM_023768737.1"/>
</dbReference>
<dbReference type="EMBL" id="FJUY01000004">
    <property type="protein sequence ID" value="CZT17614.1"/>
    <property type="molecule type" value="Genomic_DNA"/>
</dbReference>
<dbReference type="PROSITE" id="PS50850">
    <property type="entry name" value="MFS"/>
    <property type="match status" value="1"/>
</dbReference>
<keyword evidence="5 6" id="KW-0472">Membrane</keyword>
<dbReference type="SUPFAM" id="SSF103473">
    <property type="entry name" value="MFS general substrate transporter"/>
    <property type="match status" value="1"/>
</dbReference>
<name>A0A2D3V527_9PEZI</name>
<gene>
    <name evidence="8" type="ORF">RCC_03451</name>
</gene>
<evidence type="ECO:0000256" key="6">
    <source>
        <dbReference type="SAM" id="Phobius"/>
    </source>
</evidence>
<feature type="transmembrane region" description="Helical" evidence="6">
    <location>
        <begin position="109"/>
        <end position="129"/>
    </location>
</feature>
<keyword evidence="9" id="KW-1185">Reference proteome</keyword>
<feature type="transmembrane region" description="Helical" evidence="6">
    <location>
        <begin position="20"/>
        <end position="42"/>
    </location>
</feature>
<dbReference type="InterPro" id="IPR036259">
    <property type="entry name" value="MFS_trans_sf"/>
</dbReference>
<feature type="transmembrane region" description="Helical" evidence="6">
    <location>
        <begin position="417"/>
        <end position="438"/>
    </location>
</feature>
<dbReference type="Proteomes" id="UP000225277">
    <property type="component" value="Unassembled WGS sequence"/>
</dbReference>
<reference evidence="8 9" key="1">
    <citation type="submission" date="2016-03" db="EMBL/GenBank/DDBJ databases">
        <authorList>
            <person name="Ploux O."/>
        </authorList>
    </citation>
    <scope>NUCLEOTIDE SEQUENCE [LARGE SCALE GENOMIC DNA]</scope>
    <source>
        <strain evidence="8 9">URUG2</strain>
    </source>
</reference>
<dbReference type="GeneID" id="35598652"/>
<keyword evidence="3 6" id="KW-0812">Transmembrane</keyword>
<evidence type="ECO:0000256" key="3">
    <source>
        <dbReference type="ARBA" id="ARBA00022692"/>
    </source>
</evidence>
<dbReference type="GO" id="GO:0022857">
    <property type="term" value="F:transmembrane transporter activity"/>
    <property type="evidence" value="ECO:0007669"/>
    <property type="project" value="InterPro"/>
</dbReference>
<feature type="transmembrane region" description="Helical" evidence="6">
    <location>
        <begin position="54"/>
        <end position="72"/>
    </location>
</feature>
<feature type="transmembrane region" description="Helical" evidence="6">
    <location>
        <begin position="353"/>
        <end position="373"/>
    </location>
</feature>
<feature type="transmembrane region" description="Helical" evidence="6">
    <location>
        <begin position="319"/>
        <end position="341"/>
    </location>
</feature>
<keyword evidence="4 6" id="KW-1133">Transmembrane helix</keyword>
<dbReference type="AlphaFoldDB" id="A0A2D3V527"/>
<feature type="transmembrane region" description="Helical" evidence="6">
    <location>
        <begin position="84"/>
        <end position="103"/>
    </location>
</feature>
<dbReference type="InterPro" id="IPR005829">
    <property type="entry name" value="Sugar_transporter_CS"/>
</dbReference>
<dbReference type="PROSITE" id="PS00216">
    <property type="entry name" value="SUGAR_TRANSPORT_1"/>
    <property type="match status" value="1"/>
</dbReference>
<dbReference type="InterPro" id="IPR010573">
    <property type="entry name" value="MFS_Str1/Tri12-like"/>
</dbReference>
<accession>A0A2D3V527</accession>
<evidence type="ECO:0000256" key="1">
    <source>
        <dbReference type="ARBA" id="ARBA00004141"/>
    </source>
</evidence>
<proteinExistence type="predicted"/>
<evidence type="ECO:0000313" key="9">
    <source>
        <dbReference type="Proteomes" id="UP000225277"/>
    </source>
</evidence>
<evidence type="ECO:0000256" key="4">
    <source>
        <dbReference type="ARBA" id="ARBA00022989"/>
    </source>
</evidence>
<evidence type="ECO:0000259" key="7">
    <source>
        <dbReference type="PROSITE" id="PS50850"/>
    </source>
</evidence>
<feature type="transmembrane region" description="Helical" evidence="6">
    <location>
        <begin position="504"/>
        <end position="527"/>
    </location>
</feature>
<feature type="transmembrane region" description="Helical" evidence="6">
    <location>
        <begin position="379"/>
        <end position="405"/>
    </location>
</feature>
<comment type="subcellular location">
    <subcellularLocation>
        <location evidence="1">Membrane</location>
        <topology evidence="1">Multi-pass membrane protein</topology>
    </subcellularLocation>
</comment>
<evidence type="ECO:0000256" key="2">
    <source>
        <dbReference type="ARBA" id="ARBA00022448"/>
    </source>
</evidence>
<dbReference type="Gene3D" id="1.20.1250.20">
    <property type="entry name" value="MFS general substrate transporter like domains"/>
    <property type="match status" value="1"/>
</dbReference>
<feature type="transmembrane region" description="Helical" evidence="6">
    <location>
        <begin position="248"/>
        <end position="265"/>
    </location>
</feature>
<dbReference type="Pfam" id="PF06609">
    <property type="entry name" value="TRI12"/>
    <property type="match status" value="1"/>
</dbReference>
<feature type="transmembrane region" description="Helical" evidence="6">
    <location>
        <begin position="286"/>
        <end position="307"/>
    </location>
</feature>
<dbReference type="GO" id="GO:0005886">
    <property type="term" value="C:plasma membrane"/>
    <property type="evidence" value="ECO:0007669"/>
    <property type="project" value="TreeGrafter"/>
</dbReference>
<keyword evidence="2" id="KW-0813">Transport</keyword>
<evidence type="ECO:0000313" key="8">
    <source>
        <dbReference type="EMBL" id="CZT17614.1"/>
    </source>
</evidence>
<organism evidence="8 9">
    <name type="scientific">Ramularia collo-cygni</name>
    <dbReference type="NCBI Taxonomy" id="112498"/>
    <lineage>
        <taxon>Eukaryota</taxon>
        <taxon>Fungi</taxon>
        <taxon>Dikarya</taxon>
        <taxon>Ascomycota</taxon>
        <taxon>Pezizomycotina</taxon>
        <taxon>Dothideomycetes</taxon>
        <taxon>Dothideomycetidae</taxon>
        <taxon>Mycosphaerellales</taxon>
        <taxon>Mycosphaerellaceae</taxon>
        <taxon>Ramularia</taxon>
    </lineage>
</organism>
<feature type="domain" description="Major facilitator superfamily (MFS) profile" evidence="7">
    <location>
        <begin position="17"/>
        <end position="531"/>
    </location>
</feature>
<sequence>MSFEGKGPDLIRVSAKTWILVGAVNFAYVANLTAVVASGFLATPLGTLFADSQNTVWLAVSLNILTSAFGPPISQIADLWGRKWPLVTVLLSGVVGSVVASRAQSLDTVIAGFCLIGVATSSQPLLHAVVSEVLPRAQRPLAQATLHATSGLAAFIGICMGGALLRYDQLENYRIYMYVLVGLFSLAVAGVSLGYNPPRRELEKAMSTREKIQSIDWIGSSLLTPGLVLFSLALGWSRNPYQWSDAHILGPFVTGIACLIAFGIYEWRFTDKGLLHHGLFRMGRNFPFVLAVVFAEGVSFFAANQYFAYQVGMLLSFDLLIAGLHYGVMFLAAVIFSMFGGWYSVRTKSVKSVACLGMTGMTVFMVCMAAVSRTQTPDAAYWILAVVLGAGIGFILPTAMVIAQLSTPLELIAETSALVVSARSMGATVGLAINSAIFTSSISTELPKRVAAAVLPLGLPPTSLGGLIGALQSRNSEAIFAVPGVTPEIAGAAGHAILESFAISFRWVWVSAACFCAVSTIMTFFLVNPTEEFTAHIDAPADETIVAAQAKAEGMLGESVAKAEHVEIKH</sequence>
<dbReference type="PANTHER" id="PTHR23501">
    <property type="entry name" value="MAJOR FACILITATOR SUPERFAMILY"/>
    <property type="match status" value="1"/>
</dbReference>
<dbReference type="OrthoDB" id="3637582at2759"/>
<dbReference type="InterPro" id="IPR020846">
    <property type="entry name" value="MFS_dom"/>
</dbReference>
<dbReference type="PANTHER" id="PTHR23501:SF195">
    <property type="entry name" value="PEP5"/>
    <property type="match status" value="1"/>
</dbReference>
<feature type="transmembrane region" description="Helical" evidence="6">
    <location>
        <begin position="217"/>
        <end position="236"/>
    </location>
</feature>
<evidence type="ECO:0000256" key="5">
    <source>
        <dbReference type="ARBA" id="ARBA00023136"/>
    </source>
</evidence>